<evidence type="ECO:0000256" key="6">
    <source>
        <dbReference type="SAM" id="Phobius"/>
    </source>
</evidence>
<evidence type="ECO:0000256" key="1">
    <source>
        <dbReference type="ARBA" id="ARBA00004651"/>
    </source>
</evidence>
<evidence type="ECO:0000256" key="3">
    <source>
        <dbReference type="ARBA" id="ARBA00022692"/>
    </source>
</evidence>
<evidence type="ECO:0000256" key="5">
    <source>
        <dbReference type="ARBA" id="ARBA00023136"/>
    </source>
</evidence>
<dbReference type="KEGG" id="nth:Nther_1733"/>
<dbReference type="Gene3D" id="1.20.1740.10">
    <property type="entry name" value="Amino acid/polyamine transporter I"/>
    <property type="match status" value="1"/>
</dbReference>
<dbReference type="OrthoDB" id="3181223at2"/>
<comment type="subcellular location">
    <subcellularLocation>
        <location evidence="1">Cell membrane</location>
        <topology evidence="1">Multi-pass membrane protein</topology>
    </subcellularLocation>
</comment>
<dbReference type="HOGENOM" id="CLU_651848_0_0_9"/>
<dbReference type="Proteomes" id="UP000001683">
    <property type="component" value="Chromosome"/>
</dbReference>
<name>B2A565_NATTJ</name>
<dbReference type="InterPro" id="IPR050367">
    <property type="entry name" value="APC_superfamily"/>
</dbReference>
<dbReference type="eggNOG" id="COG1113">
    <property type="taxonomic scope" value="Bacteria"/>
</dbReference>
<dbReference type="InterPro" id="IPR002293">
    <property type="entry name" value="AA/rel_permease1"/>
</dbReference>
<organism evidence="7 8">
    <name type="scientific">Natranaerobius thermophilus (strain ATCC BAA-1301 / DSM 18059 / JW/NM-WN-LF)</name>
    <dbReference type="NCBI Taxonomy" id="457570"/>
    <lineage>
        <taxon>Bacteria</taxon>
        <taxon>Bacillati</taxon>
        <taxon>Bacillota</taxon>
        <taxon>Clostridia</taxon>
        <taxon>Natranaerobiales</taxon>
        <taxon>Natranaerobiaceae</taxon>
        <taxon>Natranaerobius</taxon>
    </lineage>
</organism>
<feature type="transmembrane region" description="Helical" evidence="6">
    <location>
        <begin position="63"/>
        <end position="86"/>
    </location>
</feature>
<dbReference type="PANTHER" id="PTHR42770">
    <property type="entry name" value="AMINO ACID TRANSPORTER-RELATED"/>
    <property type="match status" value="1"/>
</dbReference>
<feature type="transmembrane region" description="Helical" evidence="6">
    <location>
        <begin position="388"/>
        <end position="406"/>
    </location>
</feature>
<feature type="transmembrane region" description="Helical" evidence="6">
    <location>
        <begin position="243"/>
        <end position="265"/>
    </location>
</feature>
<dbReference type="STRING" id="457570.Nther_1733"/>
<feature type="transmembrane region" description="Helical" evidence="6">
    <location>
        <begin position="164"/>
        <end position="186"/>
    </location>
</feature>
<dbReference type="PIRSF" id="PIRSF006060">
    <property type="entry name" value="AA_transporter"/>
    <property type="match status" value="1"/>
</dbReference>
<feature type="transmembrane region" description="Helical" evidence="6">
    <location>
        <begin position="319"/>
        <end position="342"/>
    </location>
</feature>
<feature type="transmembrane region" description="Helical" evidence="6">
    <location>
        <begin position="198"/>
        <end position="223"/>
    </location>
</feature>
<dbReference type="AlphaFoldDB" id="B2A565"/>
<dbReference type="Pfam" id="PF13520">
    <property type="entry name" value="AA_permease_2"/>
    <property type="match status" value="1"/>
</dbReference>
<evidence type="ECO:0000313" key="7">
    <source>
        <dbReference type="EMBL" id="ACB85307.1"/>
    </source>
</evidence>
<keyword evidence="2" id="KW-1003">Cell membrane</keyword>
<keyword evidence="8" id="KW-1185">Reference proteome</keyword>
<protein>
    <submittedName>
        <fullName evidence="7">Amino acid permease-associated region</fullName>
    </submittedName>
</protein>
<dbReference type="PANTHER" id="PTHR42770:SF7">
    <property type="entry name" value="MEMBRANE PROTEIN"/>
    <property type="match status" value="1"/>
</dbReference>
<dbReference type="FunCoup" id="B2A565">
    <property type="interactions" value="89"/>
</dbReference>
<evidence type="ECO:0000256" key="4">
    <source>
        <dbReference type="ARBA" id="ARBA00022989"/>
    </source>
</evidence>
<evidence type="ECO:0000256" key="2">
    <source>
        <dbReference type="ARBA" id="ARBA00022475"/>
    </source>
</evidence>
<dbReference type="EMBL" id="CP001034">
    <property type="protein sequence ID" value="ACB85307.1"/>
    <property type="molecule type" value="Genomic_DNA"/>
</dbReference>
<dbReference type="GO" id="GO:0005886">
    <property type="term" value="C:plasma membrane"/>
    <property type="evidence" value="ECO:0007669"/>
    <property type="project" value="UniProtKB-SubCell"/>
</dbReference>
<reference evidence="7 8" key="1">
    <citation type="submission" date="2008-04" db="EMBL/GenBank/DDBJ databases">
        <title>Complete sequence of chromosome of Natranaerobius thermophilus JW/NM-WN-LF.</title>
        <authorList>
            <consortium name="US DOE Joint Genome Institute"/>
            <person name="Copeland A."/>
            <person name="Lucas S."/>
            <person name="Lapidus A."/>
            <person name="Glavina del Rio T."/>
            <person name="Dalin E."/>
            <person name="Tice H."/>
            <person name="Bruce D."/>
            <person name="Goodwin L."/>
            <person name="Pitluck S."/>
            <person name="Chertkov O."/>
            <person name="Brettin T."/>
            <person name="Detter J.C."/>
            <person name="Han C."/>
            <person name="Kuske C.R."/>
            <person name="Schmutz J."/>
            <person name="Larimer F."/>
            <person name="Land M."/>
            <person name="Hauser L."/>
            <person name="Kyrpides N."/>
            <person name="Lykidis A."/>
            <person name="Mesbah N.M."/>
            <person name="Wiegel J."/>
        </authorList>
    </citation>
    <scope>NUCLEOTIDE SEQUENCE [LARGE SCALE GENOMIC DNA]</scope>
    <source>
        <strain evidence="8">ATCC BAA-1301 / DSM 18059 / JW/NM-WN-LF</strain>
    </source>
</reference>
<feature type="transmembrane region" description="Helical" evidence="6">
    <location>
        <begin position="106"/>
        <end position="123"/>
    </location>
</feature>
<feature type="transmembrane region" description="Helical" evidence="6">
    <location>
        <begin position="363"/>
        <end position="382"/>
    </location>
</feature>
<keyword evidence="5 6" id="KW-0472">Membrane</keyword>
<feature type="transmembrane region" description="Helical" evidence="6">
    <location>
        <begin position="295"/>
        <end position="313"/>
    </location>
</feature>
<keyword evidence="4 6" id="KW-1133">Transmembrane helix</keyword>
<keyword evidence="3 6" id="KW-0812">Transmembrane</keyword>
<sequence length="421" mass="45416">MIVGTVVGAGIYIIIGPLAVSVGPGLMISYLIALLIAAASSFCYAQVAAIYPTTAATYRYARMFYPETIGFLMGWLRFMTSFYGLALMASGFTEYFDSPWGIDNRIIAAVILTIFYVVNAFGIKTTQLVQSVLVTIVVAGLIVFSGGGLAEINLDNLTPMTEAGMGTIFGGALTAFFAYTGMYFVAEIGDEIEESDKNIPRAIIIASIIIGLLYLSTTLVFSGALGWDTIKAAEPNLAEAAQIIFPGWTFYFIQLSGVVAVIMPINSIYAASCRLLASLSEDGYMPVILAKKNRFNVPGIALTVIYILGILIVSLDLSILYLGAISSLVTLIGMALVAGAGLKILAQEPDKLKEAPFTLSPRVMIGLGIFTIIAVICLAVFSFMEDPLILYSLFIWIGLGLIYFKIRQYYAKTKGYQNFYG</sequence>
<dbReference type="GO" id="GO:0022857">
    <property type="term" value="F:transmembrane transporter activity"/>
    <property type="evidence" value="ECO:0007669"/>
    <property type="project" value="InterPro"/>
</dbReference>
<evidence type="ECO:0000313" key="8">
    <source>
        <dbReference type="Proteomes" id="UP000001683"/>
    </source>
</evidence>
<reference evidence="7 8" key="2">
    <citation type="journal article" date="2011" name="J. Bacteriol.">
        <title>Complete genome sequence of the anaerobic, halophilic alkalithermophile Natranaerobius thermophilus JW/NM-WN-LF.</title>
        <authorList>
            <person name="Zhao B."/>
            <person name="Mesbah N.M."/>
            <person name="Dalin E."/>
            <person name="Goodwin L."/>
            <person name="Nolan M."/>
            <person name="Pitluck S."/>
            <person name="Chertkov O."/>
            <person name="Brettin T.S."/>
            <person name="Han J."/>
            <person name="Larimer F.W."/>
            <person name="Land M.L."/>
            <person name="Hauser L."/>
            <person name="Kyrpides N."/>
            <person name="Wiegel J."/>
        </authorList>
    </citation>
    <scope>NUCLEOTIDE SEQUENCE [LARGE SCALE GENOMIC DNA]</scope>
    <source>
        <strain evidence="8">ATCC BAA-1301 / DSM 18059 / JW/NM-WN-LF</strain>
    </source>
</reference>
<gene>
    <name evidence="7" type="ordered locus">Nther_1733</name>
</gene>
<feature type="transmembrane region" description="Helical" evidence="6">
    <location>
        <begin position="132"/>
        <end position="152"/>
    </location>
</feature>
<dbReference type="InParanoid" id="B2A565"/>
<accession>B2A565</accession>
<feature type="transmembrane region" description="Helical" evidence="6">
    <location>
        <begin position="27"/>
        <end position="51"/>
    </location>
</feature>
<proteinExistence type="predicted"/>